<feature type="region of interest" description="Disordered" evidence="5">
    <location>
        <begin position="104"/>
        <end position="128"/>
    </location>
</feature>
<dbReference type="PANTHER" id="PTHR13391">
    <property type="entry name" value="MITOCHONDRIAL DISTRIBUTION REGULATOR MISATO"/>
    <property type="match status" value="1"/>
</dbReference>
<sequence length="306" mass="34472">MREIVYVQAGNLSNYTGTHFWNTQEAYLAEDSADSLYDFDVSFREGLSQTGRPTFCPRLLVFDRKTNFGTLAKSNALLGTDEEELLNEDSPALWNGEITEYKQDPIPKSTYHSSLEESDDQDNIESTRDINASDEAVRYWSDFNRVFYIPRTVQKLPDLAEWESPDGDWNHGHNSFSQYDEDHALMEGSLRLFLEETHAASYPIPTSFPSFFKSADVTAPVRRGILTQPVECAMFSSLSTGTSTAHLFSSYASAIESYLKRKPAVEALGFDSDEVKDLAHDLWALHDSFDDGHRGGEDYHLGGDEA</sequence>
<dbReference type="Gene3D" id="3.40.50.1440">
    <property type="entry name" value="Tubulin/FtsZ, GTPase domain"/>
    <property type="match status" value="1"/>
</dbReference>
<dbReference type="Proteomes" id="UP000565441">
    <property type="component" value="Unassembled WGS sequence"/>
</dbReference>
<comment type="function">
    <text evidence="1">Involved in the partitioning of the mitochondrial organelle and mitochondrial DNA (mtDNA) inheritance.</text>
</comment>
<dbReference type="GO" id="GO:0005739">
    <property type="term" value="C:mitochondrion"/>
    <property type="evidence" value="ECO:0007669"/>
    <property type="project" value="UniProtKB-SubCell"/>
</dbReference>
<evidence type="ECO:0000256" key="3">
    <source>
        <dbReference type="ARBA" id="ARBA00008507"/>
    </source>
</evidence>
<dbReference type="EMBL" id="JAACJP010000019">
    <property type="protein sequence ID" value="KAF5378475.1"/>
    <property type="molecule type" value="Genomic_DNA"/>
</dbReference>
<proteinExistence type="inferred from homology"/>
<dbReference type="AlphaFoldDB" id="A0A8H5H8A1"/>
<reference evidence="8 9" key="1">
    <citation type="journal article" date="2020" name="ISME J.">
        <title>Uncovering the hidden diversity of litter-decomposition mechanisms in mushroom-forming fungi.</title>
        <authorList>
            <person name="Floudas D."/>
            <person name="Bentzer J."/>
            <person name="Ahren D."/>
            <person name="Johansson T."/>
            <person name="Persson P."/>
            <person name="Tunlid A."/>
        </authorList>
    </citation>
    <scope>NUCLEOTIDE SEQUENCE [LARGE SCALE GENOMIC DNA]</scope>
    <source>
        <strain evidence="8 9">CBS 661.87</strain>
    </source>
</reference>
<dbReference type="SUPFAM" id="SSF52490">
    <property type="entry name" value="Tubulin nucleotide-binding domain-like"/>
    <property type="match status" value="1"/>
</dbReference>
<evidence type="ECO:0000256" key="1">
    <source>
        <dbReference type="ARBA" id="ARBA00003757"/>
    </source>
</evidence>
<comment type="subcellular location">
    <subcellularLocation>
        <location evidence="2">Mitochondrion</location>
    </subcellularLocation>
</comment>
<dbReference type="PROSITE" id="PS00228">
    <property type="entry name" value="TUBULIN_B_AUTOREG"/>
    <property type="match status" value="1"/>
</dbReference>
<dbReference type="GO" id="GO:0007005">
    <property type="term" value="P:mitochondrion organization"/>
    <property type="evidence" value="ECO:0007669"/>
    <property type="project" value="InterPro"/>
</dbReference>
<name>A0A8H5H8A1_9AGAR</name>
<evidence type="ECO:0000256" key="5">
    <source>
        <dbReference type="SAM" id="MobiDB-lite"/>
    </source>
</evidence>
<feature type="domain" description="Misato Segment II tubulin-like" evidence="6">
    <location>
        <begin position="2"/>
        <end position="116"/>
    </location>
</feature>
<comment type="caution">
    <text evidence="8">The sequence shown here is derived from an EMBL/GenBank/DDBJ whole genome shotgun (WGS) entry which is preliminary data.</text>
</comment>
<dbReference type="Pfam" id="PF14881">
    <property type="entry name" value="Tubulin_3"/>
    <property type="match status" value="1"/>
</dbReference>
<feature type="domain" description="DML1/Misato tubulin" evidence="7">
    <location>
        <begin position="133"/>
        <end position="197"/>
    </location>
</feature>
<dbReference type="PANTHER" id="PTHR13391:SF0">
    <property type="entry name" value="PROTEIN MISATO HOMOLOG 1"/>
    <property type="match status" value="1"/>
</dbReference>
<gene>
    <name evidence="8" type="ORF">D9615_007082</name>
</gene>
<dbReference type="InterPro" id="IPR049942">
    <property type="entry name" value="DML1/Misato"/>
</dbReference>
<comment type="similarity">
    <text evidence="3">Belongs to the misato family.</text>
</comment>
<evidence type="ECO:0000256" key="2">
    <source>
        <dbReference type="ARBA" id="ARBA00004173"/>
    </source>
</evidence>
<dbReference type="InterPro" id="IPR013838">
    <property type="entry name" value="Beta-tubulin_BS"/>
</dbReference>
<keyword evidence="9" id="KW-1185">Reference proteome</keyword>
<dbReference type="OrthoDB" id="271881at2759"/>
<evidence type="ECO:0000259" key="6">
    <source>
        <dbReference type="Pfam" id="PF10644"/>
    </source>
</evidence>
<dbReference type="InterPro" id="IPR019605">
    <property type="entry name" value="Misato_II_tubulin-like"/>
</dbReference>
<evidence type="ECO:0008006" key="10">
    <source>
        <dbReference type="Google" id="ProtNLM"/>
    </source>
</evidence>
<dbReference type="Pfam" id="PF10644">
    <property type="entry name" value="Misat_Tub_SegII"/>
    <property type="match status" value="1"/>
</dbReference>
<evidence type="ECO:0000313" key="8">
    <source>
        <dbReference type="EMBL" id="KAF5378475.1"/>
    </source>
</evidence>
<evidence type="ECO:0000313" key="9">
    <source>
        <dbReference type="Proteomes" id="UP000565441"/>
    </source>
</evidence>
<dbReference type="InterPro" id="IPR036525">
    <property type="entry name" value="Tubulin/FtsZ_GTPase_sf"/>
</dbReference>
<evidence type="ECO:0000256" key="4">
    <source>
        <dbReference type="ARBA" id="ARBA00023128"/>
    </source>
</evidence>
<accession>A0A8H5H8A1</accession>
<dbReference type="InterPro" id="IPR029209">
    <property type="entry name" value="DML1/Misato_tubulin"/>
</dbReference>
<protein>
    <recommendedName>
        <fullName evidence="10">Tubulin nucleotide-binding domain-like protein</fullName>
    </recommendedName>
</protein>
<evidence type="ECO:0000259" key="7">
    <source>
        <dbReference type="Pfam" id="PF14881"/>
    </source>
</evidence>
<keyword evidence="4" id="KW-0496">Mitochondrion</keyword>
<organism evidence="8 9">
    <name type="scientific">Tricholomella constricta</name>
    <dbReference type="NCBI Taxonomy" id="117010"/>
    <lineage>
        <taxon>Eukaryota</taxon>
        <taxon>Fungi</taxon>
        <taxon>Dikarya</taxon>
        <taxon>Basidiomycota</taxon>
        <taxon>Agaricomycotina</taxon>
        <taxon>Agaricomycetes</taxon>
        <taxon>Agaricomycetidae</taxon>
        <taxon>Agaricales</taxon>
        <taxon>Tricholomatineae</taxon>
        <taxon>Lyophyllaceae</taxon>
        <taxon>Tricholomella</taxon>
    </lineage>
</organism>